<dbReference type="Pfam" id="PF03500">
    <property type="entry name" value="Cellsynth_D"/>
    <property type="match status" value="1"/>
</dbReference>
<proteinExistence type="predicted"/>
<reference evidence="1 2" key="1">
    <citation type="submission" date="2023-10" db="EMBL/GenBank/DDBJ databases">
        <title>Complete Genome Sequence of Limnobacter thiooxidans CS-K2T, Isolated from freshwater lake sediments in Bavaria, Germany.</title>
        <authorList>
            <person name="Naruki M."/>
            <person name="Watanabe A."/>
            <person name="Warashina T."/>
            <person name="Morita T."/>
            <person name="Arakawa K."/>
        </authorList>
    </citation>
    <scope>NUCLEOTIDE SEQUENCE [LARGE SCALE GENOMIC DNA]</scope>
    <source>
        <strain evidence="1 2">CS-K2</strain>
    </source>
</reference>
<name>A0AA86MBL9_9BURK</name>
<accession>A0AA86MBL9</accession>
<dbReference type="KEGG" id="lto:RGQ30_22440"/>
<evidence type="ECO:0008006" key="3">
    <source>
        <dbReference type="Google" id="ProtNLM"/>
    </source>
</evidence>
<dbReference type="Gene3D" id="3.30.70.2590">
    <property type="match status" value="1"/>
</dbReference>
<dbReference type="RefSeq" id="WP_130555811.1">
    <property type="nucleotide sequence ID" value="NZ_AP028947.1"/>
</dbReference>
<dbReference type="InterPro" id="IPR038470">
    <property type="entry name" value="Cellsynth_D_sf"/>
</dbReference>
<dbReference type="AlphaFoldDB" id="A0AA86MBL9"/>
<dbReference type="EMBL" id="AP028947">
    <property type="protein sequence ID" value="BET26743.1"/>
    <property type="molecule type" value="Genomic_DNA"/>
</dbReference>
<dbReference type="InterPro" id="IPR022798">
    <property type="entry name" value="BcsD_bac"/>
</dbReference>
<keyword evidence="2" id="KW-1185">Reference proteome</keyword>
<dbReference type="Proteomes" id="UP001329151">
    <property type="component" value="Chromosome"/>
</dbReference>
<evidence type="ECO:0000313" key="1">
    <source>
        <dbReference type="EMBL" id="BET26743.1"/>
    </source>
</evidence>
<gene>
    <name evidence="1" type="ORF">RGQ30_22440</name>
</gene>
<organism evidence="1 2">
    <name type="scientific">Limnobacter thiooxidans</name>
    <dbReference type="NCBI Taxonomy" id="131080"/>
    <lineage>
        <taxon>Bacteria</taxon>
        <taxon>Pseudomonadati</taxon>
        <taxon>Pseudomonadota</taxon>
        <taxon>Betaproteobacteria</taxon>
        <taxon>Burkholderiales</taxon>
        <taxon>Burkholderiaceae</taxon>
        <taxon>Limnobacter</taxon>
    </lineage>
</organism>
<dbReference type="GO" id="GO:0030244">
    <property type="term" value="P:cellulose biosynthetic process"/>
    <property type="evidence" value="ECO:0007669"/>
    <property type="project" value="InterPro"/>
</dbReference>
<evidence type="ECO:0000313" key="2">
    <source>
        <dbReference type="Proteomes" id="UP001329151"/>
    </source>
</evidence>
<sequence length="149" mass="16335">MNQALNVLINQLHPKGWVTLFSGLVQSGVALHGEQAAQKWLFSTGVALGEGLPLSDDLSLEELQLEINKVLDRMQWGYAELVQKGNEVYVRHMGCPFLTSSPPDQIELAGLLLGGLYYQWFTSLGMDPSTEVSVVAEDDTGLLAEITFI</sequence>
<protein>
    <recommendedName>
        <fullName evidence="3">Cellulose synthase</fullName>
    </recommendedName>
</protein>